<feature type="region of interest" description="Disordered" evidence="1">
    <location>
        <begin position="1"/>
        <end position="154"/>
    </location>
</feature>
<organism evidence="2">
    <name type="scientific">uncultured Friedmanniella sp</name>
    <dbReference type="NCBI Taxonomy" id="335381"/>
    <lineage>
        <taxon>Bacteria</taxon>
        <taxon>Bacillati</taxon>
        <taxon>Actinomycetota</taxon>
        <taxon>Actinomycetes</taxon>
        <taxon>Propionibacteriales</taxon>
        <taxon>Nocardioidaceae</taxon>
        <taxon>Friedmanniella</taxon>
        <taxon>environmental samples</taxon>
    </lineage>
</organism>
<feature type="compositionally biased region" description="Low complexity" evidence="1">
    <location>
        <begin position="233"/>
        <end position="244"/>
    </location>
</feature>
<evidence type="ECO:0000313" key="2">
    <source>
        <dbReference type="EMBL" id="CAA9288995.1"/>
    </source>
</evidence>
<reference evidence="2" key="1">
    <citation type="submission" date="2020-02" db="EMBL/GenBank/DDBJ databases">
        <authorList>
            <person name="Meier V. D."/>
        </authorList>
    </citation>
    <scope>NUCLEOTIDE SEQUENCE</scope>
    <source>
        <strain evidence="2">AVDCRST_MAG61</strain>
    </source>
</reference>
<dbReference type="EMBL" id="CADCTT010000002">
    <property type="protein sequence ID" value="CAA9288995.1"/>
    <property type="molecule type" value="Genomic_DNA"/>
</dbReference>
<feature type="compositionally biased region" description="Basic residues" evidence="1">
    <location>
        <begin position="141"/>
        <end position="154"/>
    </location>
</feature>
<feature type="non-terminal residue" evidence="2">
    <location>
        <position position="252"/>
    </location>
</feature>
<gene>
    <name evidence="2" type="ORF">AVDCRST_MAG61-18</name>
</gene>
<feature type="compositionally biased region" description="Basic residues" evidence="1">
    <location>
        <begin position="45"/>
        <end position="58"/>
    </location>
</feature>
<feature type="compositionally biased region" description="Basic and acidic residues" evidence="1">
    <location>
        <begin position="119"/>
        <end position="140"/>
    </location>
</feature>
<feature type="region of interest" description="Disordered" evidence="1">
    <location>
        <begin position="195"/>
        <end position="252"/>
    </location>
</feature>
<protein>
    <submittedName>
        <fullName evidence="2">Periplasmic thiol:disulfide interchange protein DsbA</fullName>
    </submittedName>
</protein>
<feature type="compositionally biased region" description="Basic residues" evidence="1">
    <location>
        <begin position="209"/>
        <end position="232"/>
    </location>
</feature>
<proteinExistence type="predicted"/>
<name>A0A6J4JW88_9ACTN</name>
<feature type="compositionally biased region" description="Basic residues" evidence="1">
    <location>
        <begin position="10"/>
        <end position="23"/>
    </location>
</feature>
<feature type="non-terminal residue" evidence="2">
    <location>
        <position position="1"/>
    </location>
</feature>
<dbReference type="AlphaFoldDB" id="A0A6J4JW88"/>
<evidence type="ECO:0000256" key="1">
    <source>
        <dbReference type="SAM" id="MobiDB-lite"/>
    </source>
</evidence>
<sequence length="252" mass="28019">EQPETVQARPGRRPRPAVGRRGRPAGGRAGSPSPPRADAADRSGRRAGRAAGRRRHRLPGVADRPLTLGGPGRHLGGRPSAAHQRPADRLRGRGRSGGAEGLRRLPLPALRRLRGGVRAHSDRRPGRRPAQDRRLPDVVHRRGVRPRGQRHGLRHRGRLRTALLPRPVRQLQPRLEQGPAARAWRAEHRPAAGLFPQLCGRSRADGLGRRHRRRRGRRRGHRHSHPVPRRRAAAAGRSHPRGPADQNRREGL</sequence>
<accession>A0A6J4JW88</accession>